<comment type="caution">
    <text evidence="2">The sequence shown here is derived from an EMBL/GenBank/DDBJ whole genome shotgun (WGS) entry which is preliminary data.</text>
</comment>
<name>A0A426ZXD7_ENSVE</name>
<feature type="compositionally biased region" description="Basic and acidic residues" evidence="1">
    <location>
        <begin position="13"/>
        <end position="30"/>
    </location>
</feature>
<evidence type="ECO:0000313" key="2">
    <source>
        <dbReference type="EMBL" id="RRT68699.1"/>
    </source>
</evidence>
<sequence length="136" mass="14286">MVYRTPETQGRPPEAKDKQITSKGTSKDGGELTGKWGNGGKGTSVAAENASQSDTHFYWFCSGEASHSLDTAEHSGANAESTYSGRTRTAKKLPVSAPGRATLPGSQTNLNIGMDFWGASHAGSVPMKVMGSILDH</sequence>
<organism evidence="2 3">
    <name type="scientific">Ensete ventricosum</name>
    <name type="common">Abyssinian banana</name>
    <name type="synonym">Musa ensete</name>
    <dbReference type="NCBI Taxonomy" id="4639"/>
    <lineage>
        <taxon>Eukaryota</taxon>
        <taxon>Viridiplantae</taxon>
        <taxon>Streptophyta</taxon>
        <taxon>Embryophyta</taxon>
        <taxon>Tracheophyta</taxon>
        <taxon>Spermatophyta</taxon>
        <taxon>Magnoliopsida</taxon>
        <taxon>Liliopsida</taxon>
        <taxon>Zingiberales</taxon>
        <taxon>Musaceae</taxon>
        <taxon>Ensete</taxon>
    </lineage>
</organism>
<reference evidence="2 3" key="1">
    <citation type="journal article" date="2014" name="Agronomy (Basel)">
        <title>A Draft Genome Sequence for Ensete ventricosum, the Drought-Tolerant Tree Against Hunger.</title>
        <authorList>
            <person name="Harrison J."/>
            <person name="Moore K.A."/>
            <person name="Paszkiewicz K."/>
            <person name="Jones T."/>
            <person name="Grant M."/>
            <person name="Ambacheew D."/>
            <person name="Muzemil S."/>
            <person name="Studholme D.J."/>
        </authorList>
    </citation>
    <scope>NUCLEOTIDE SEQUENCE [LARGE SCALE GENOMIC DNA]</scope>
</reference>
<feature type="region of interest" description="Disordered" evidence="1">
    <location>
        <begin position="72"/>
        <end position="91"/>
    </location>
</feature>
<dbReference type="Proteomes" id="UP000287651">
    <property type="component" value="Unassembled WGS sequence"/>
</dbReference>
<feature type="compositionally biased region" description="Polar residues" evidence="1">
    <location>
        <begin position="78"/>
        <end position="87"/>
    </location>
</feature>
<protein>
    <submittedName>
        <fullName evidence="2">Uncharacterized protein</fullName>
    </submittedName>
</protein>
<evidence type="ECO:0000313" key="3">
    <source>
        <dbReference type="Proteomes" id="UP000287651"/>
    </source>
</evidence>
<dbReference type="AlphaFoldDB" id="A0A426ZXD7"/>
<feature type="region of interest" description="Disordered" evidence="1">
    <location>
        <begin position="1"/>
        <end position="46"/>
    </location>
</feature>
<proteinExistence type="predicted"/>
<evidence type="ECO:0000256" key="1">
    <source>
        <dbReference type="SAM" id="MobiDB-lite"/>
    </source>
</evidence>
<accession>A0A426ZXD7</accession>
<dbReference type="EMBL" id="AMZH03004617">
    <property type="protein sequence ID" value="RRT68699.1"/>
    <property type="molecule type" value="Genomic_DNA"/>
</dbReference>
<gene>
    <name evidence="2" type="ORF">B296_00023361</name>
</gene>